<name>N6TJ24_DENPD</name>
<organism evidence="1">
    <name type="scientific">Dendroctonus ponderosae</name>
    <name type="common">Mountain pine beetle</name>
    <dbReference type="NCBI Taxonomy" id="77166"/>
    <lineage>
        <taxon>Eukaryota</taxon>
        <taxon>Metazoa</taxon>
        <taxon>Ecdysozoa</taxon>
        <taxon>Arthropoda</taxon>
        <taxon>Hexapoda</taxon>
        <taxon>Insecta</taxon>
        <taxon>Pterygota</taxon>
        <taxon>Neoptera</taxon>
        <taxon>Endopterygota</taxon>
        <taxon>Coleoptera</taxon>
        <taxon>Polyphaga</taxon>
        <taxon>Cucujiformia</taxon>
        <taxon>Curculionidae</taxon>
        <taxon>Scolytinae</taxon>
        <taxon>Dendroctonus</taxon>
    </lineage>
</organism>
<evidence type="ECO:0000313" key="1">
    <source>
        <dbReference type="EMBL" id="ENN80444.1"/>
    </source>
</evidence>
<dbReference type="EMBL" id="KB740539">
    <property type="protein sequence ID" value="ENN80444.1"/>
    <property type="molecule type" value="Genomic_DNA"/>
</dbReference>
<sequence length="112" mass="12780">MHVLDSPRTAGNRIGQSENFTFSIRNEAKVAESPTSRPEEIKSVLQPRNPAVMDENGHFQQHSQHSNGEFVRSFFGKSTRHFQDFWTTVRLVLRIAGGKKKLMLGSDRKQNL</sequence>
<dbReference type="AlphaFoldDB" id="N6TJ24"/>
<accession>N6TJ24</accession>
<reference evidence="1" key="1">
    <citation type="journal article" date="2013" name="Genome Biol.">
        <title>Draft genome of the mountain pine beetle, Dendroctonus ponderosae Hopkins, a major forest pest.</title>
        <authorList>
            <person name="Keeling C.I."/>
            <person name="Yuen M.M."/>
            <person name="Liao N.Y."/>
            <person name="Docking T.R."/>
            <person name="Chan S.K."/>
            <person name="Taylor G.A."/>
            <person name="Palmquist D.L."/>
            <person name="Jackman S.D."/>
            <person name="Nguyen A."/>
            <person name="Li M."/>
            <person name="Henderson H."/>
            <person name="Janes J.K."/>
            <person name="Zhao Y."/>
            <person name="Pandoh P."/>
            <person name="Moore R."/>
            <person name="Sperling F.A."/>
            <person name="Huber D.P."/>
            <person name="Birol I."/>
            <person name="Jones S.J."/>
            <person name="Bohlmann J."/>
        </authorList>
    </citation>
    <scope>NUCLEOTIDE SEQUENCE</scope>
</reference>
<dbReference type="HOGENOM" id="CLU_2148379_0_0_1"/>
<proteinExistence type="predicted"/>
<feature type="non-terminal residue" evidence="1">
    <location>
        <position position="1"/>
    </location>
</feature>
<gene>
    <name evidence="1" type="ORF">YQE_03136</name>
</gene>
<protein>
    <submittedName>
        <fullName evidence="1">Uncharacterized protein</fullName>
    </submittedName>
</protein>